<dbReference type="GO" id="GO:0005739">
    <property type="term" value="C:mitochondrion"/>
    <property type="evidence" value="ECO:0007669"/>
    <property type="project" value="TreeGrafter"/>
</dbReference>
<gene>
    <name evidence="11" type="ORF">F2Q68_00015863</name>
</gene>
<proteinExistence type="inferred from homology"/>
<evidence type="ECO:0000256" key="3">
    <source>
        <dbReference type="ARBA" id="ARBA00022555"/>
    </source>
</evidence>
<dbReference type="PANTHER" id="PTHR11777">
    <property type="entry name" value="ALANYL-TRNA SYNTHETASE"/>
    <property type="match status" value="1"/>
</dbReference>
<dbReference type="InterPro" id="IPR018164">
    <property type="entry name" value="Ala-tRNA-synth_IIc_N"/>
</dbReference>
<feature type="domain" description="Alanyl-transfer RNA synthetases family profile" evidence="10">
    <location>
        <begin position="17"/>
        <end position="181"/>
    </location>
</feature>
<keyword evidence="6" id="KW-0067">ATP-binding</keyword>
<dbReference type="Gene3D" id="3.30.980.10">
    <property type="entry name" value="Threonyl-trna Synthetase, Chain A, domain 2"/>
    <property type="match status" value="1"/>
</dbReference>
<evidence type="ECO:0000256" key="4">
    <source>
        <dbReference type="ARBA" id="ARBA00022598"/>
    </source>
</evidence>
<evidence type="ECO:0000256" key="1">
    <source>
        <dbReference type="ARBA" id="ARBA00008226"/>
    </source>
</evidence>
<dbReference type="InterPro" id="IPR050058">
    <property type="entry name" value="Ala-tRNA_ligase"/>
</dbReference>
<evidence type="ECO:0000256" key="8">
    <source>
        <dbReference type="ARBA" id="ARBA00022917"/>
    </source>
</evidence>
<dbReference type="PRINTS" id="PR00980">
    <property type="entry name" value="TRNASYNTHALA"/>
</dbReference>
<dbReference type="EMBL" id="QGKW02001940">
    <property type="protein sequence ID" value="KAF2558576.1"/>
    <property type="molecule type" value="Genomic_DNA"/>
</dbReference>
<reference evidence="11" key="1">
    <citation type="submission" date="2019-12" db="EMBL/GenBank/DDBJ databases">
        <title>Genome sequencing and annotation of Brassica cretica.</title>
        <authorList>
            <person name="Studholme D.J."/>
            <person name="Sarris P.F."/>
        </authorList>
    </citation>
    <scope>NUCLEOTIDE SEQUENCE</scope>
    <source>
        <strain evidence="11">PFS-001/15</strain>
        <tissue evidence="11">Leaf</tissue>
    </source>
</reference>
<evidence type="ECO:0000256" key="7">
    <source>
        <dbReference type="ARBA" id="ARBA00022884"/>
    </source>
</evidence>
<dbReference type="GO" id="GO:0006419">
    <property type="term" value="P:alanyl-tRNA aminoacylation"/>
    <property type="evidence" value="ECO:0007669"/>
    <property type="project" value="InterPro"/>
</dbReference>
<keyword evidence="5" id="KW-0547">Nucleotide-binding</keyword>
<dbReference type="GO" id="GO:0002161">
    <property type="term" value="F:aminoacyl-tRNA deacylase activity"/>
    <property type="evidence" value="ECO:0007669"/>
    <property type="project" value="TreeGrafter"/>
</dbReference>
<evidence type="ECO:0000256" key="6">
    <source>
        <dbReference type="ARBA" id="ARBA00022840"/>
    </source>
</evidence>
<dbReference type="SUPFAM" id="SSF101353">
    <property type="entry name" value="Putative anticodon-binding domain of alanyl-tRNA synthetase (AlaRS)"/>
    <property type="match status" value="1"/>
</dbReference>
<dbReference type="Proteomes" id="UP000712281">
    <property type="component" value="Unassembled WGS sequence"/>
</dbReference>
<organism evidence="11 12">
    <name type="scientific">Brassica cretica</name>
    <name type="common">Mustard</name>
    <dbReference type="NCBI Taxonomy" id="69181"/>
    <lineage>
        <taxon>Eukaryota</taxon>
        <taxon>Viridiplantae</taxon>
        <taxon>Streptophyta</taxon>
        <taxon>Embryophyta</taxon>
        <taxon>Tracheophyta</taxon>
        <taxon>Spermatophyta</taxon>
        <taxon>Magnoliopsida</taxon>
        <taxon>eudicotyledons</taxon>
        <taxon>Gunneridae</taxon>
        <taxon>Pentapetalae</taxon>
        <taxon>rosids</taxon>
        <taxon>malvids</taxon>
        <taxon>Brassicales</taxon>
        <taxon>Brassicaceae</taxon>
        <taxon>Brassiceae</taxon>
        <taxon>Brassica</taxon>
    </lineage>
</organism>
<dbReference type="PANTHER" id="PTHR11777:SF9">
    <property type="entry name" value="ALANINE--TRNA LIGASE, CYTOPLASMIC"/>
    <property type="match status" value="1"/>
</dbReference>
<dbReference type="GO" id="GO:0004813">
    <property type="term" value="F:alanine-tRNA ligase activity"/>
    <property type="evidence" value="ECO:0007669"/>
    <property type="project" value="UniProtKB-EC"/>
</dbReference>
<keyword evidence="9" id="KW-0030">Aminoacyl-tRNA synthetase</keyword>
<comment type="caution">
    <text evidence="11">The sequence shown here is derived from an EMBL/GenBank/DDBJ whole genome shotgun (WGS) entry which is preliminary data.</text>
</comment>
<dbReference type="Pfam" id="PF01411">
    <property type="entry name" value="tRNA-synt_2c"/>
    <property type="match status" value="1"/>
</dbReference>
<dbReference type="GO" id="GO:0000049">
    <property type="term" value="F:tRNA binding"/>
    <property type="evidence" value="ECO:0007669"/>
    <property type="project" value="UniProtKB-KW"/>
</dbReference>
<evidence type="ECO:0000256" key="5">
    <source>
        <dbReference type="ARBA" id="ARBA00022741"/>
    </source>
</evidence>
<dbReference type="SUPFAM" id="SSF55681">
    <property type="entry name" value="Class II aaRS and biotin synthetases"/>
    <property type="match status" value="1"/>
</dbReference>
<dbReference type="GO" id="GO:0005524">
    <property type="term" value="F:ATP binding"/>
    <property type="evidence" value="ECO:0007669"/>
    <property type="project" value="UniProtKB-KW"/>
</dbReference>
<evidence type="ECO:0000313" key="11">
    <source>
        <dbReference type="EMBL" id="KAF2558576.1"/>
    </source>
</evidence>
<dbReference type="Gene3D" id="3.30.930.10">
    <property type="entry name" value="Bira Bifunctional Protein, Domain 2"/>
    <property type="match status" value="1"/>
</dbReference>
<evidence type="ECO:0000256" key="2">
    <source>
        <dbReference type="ARBA" id="ARBA00013168"/>
    </source>
</evidence>
<comment type="similarity">
    <text evidence="1">Belongs to the class-II aminoacyl-tRNA synthetase family.</text>
</comment>
<protein>
    <recommendedName>
        <fullName evidence="2">alanine--tRNA ligase</fullName>
        <ecNumber evidence="2">6.1.1.7</ecNumber>
    </recommendedName>
</protein>
<evidence type="ECO:0000256" key="9">
    <source>
        <dbReference type="ARBA" id="ARBA00023146"/>
    </source>
</evidence>
<keyword evidence="3" id="KW-0820">tRNA-binding</keyword>
<dbReference type="InterPro" id="IPR002318">
    <property type="entry name" value="Ala-tRNA-lgiase_IIc"/>
</dbReference>
<evidence type="ECO:0000313" key="12">
    <source>
        <dbReference type="Proteomes" id="UP000712281"/>
    </source>
</evidence>
<dbReference type="FunFam" id="3.30.980.10:FF:000004">
    <property type="entry name" value="Alanine--tRNA ligase, cytoplasmic"/>
    <property type="match status" value="1"/>
</dbReference>
<dbReference type="GO" id="GO:0009507">
    <property type="term" value="C:chloroplast"/>
    <property type="evidence" value="ECO:0007669"/>
    <property type="project" value="TreeGrafter"/>
</dbReference>
<dbReference type="InterPro" id="IPR018163">
    <property type="entry name" value="Thr/Ala-tRNA-synth_IIc_edit"/>
</dbReference>
<keyword evidence="8" id="KW-0648">Protein biosynthesis</keyword>
<dbReference type="InterPro" id="IPR018165">
    <property type="entry name" value="Ala-tRNA-synth_IIc_core"/>
</dbReference>
<sequence>MYLRTRSTRTCVSHFPEVVLQSHQKLNDRVGNRDAASLVNNDDPTCLEIWNLVFIQFNREIDGSLKPRPAKLVDTGMGFERLTSVLQNKMSNYDTDVFMPIFDDIQKATGARPYSGKIGLEDVDRVDMAYRVVADHIRTLSFAIADGSRPGNEGREYVLRRILRRAVRYGKEILKAEEGFFNGNMKKRSLRKIESIVNTQIKDELEVYSKESVLSEAKRIKGLRAVFGEVYPDPVRVVAIGRRVEDLLADPENDEWSSLSSEFCGGIRRIIAVTTKSAFDALNTASLLEKEVDDTSKAVGNALEKKVNALKRRVDEVDIPAAKRADIKAKIAQLQLDVGLDAAAVRGAVSKVMQKKGMSVMVFSTDESTNKAVVCAGVPDKSD</sequence>
<keyword evidence="4" id="KW-0436">Ligase</keyword>
<accession>A0A8S9HQS4</accession>
<dbReference type="SUPFAM" id="SSF55186">
    <property type="entry name" value="ThrRS/AlaRS common domain"/>
    <property type="match status" value="1"/>
</dbReference>
<name>A0A8S9HQS4_BRACR</name>
<dbReference type="EC" id="6.1.1.7" evidence="2"/>
<dbReference type="PROSITE" id="PS50860">
    <property type="entry name" value="AA_TRNA_LIGASE_II_ALA"/>
    <property type="match status" value="1"/>
</dbReference>
<dbReference type="InterPro" id="IPR045864">
    <property type="entry name" value="aa-tRNA-synth_II/BPL/LPL"/>
</dbReference>
<dbReference type="AlphaFoldDB" id="A0A8S9HQS4"/>
<keyword evidence="7" id="KW-0694">RNA-binding</keyword>
<dbReference type="InterPro" id="IPR018162">
    <property type="entry name" value="Ala-tRNA-ligase_IIc_anticod-bd"/>
</dbReference>
<evidence type="ECO:0000259" key="10">
    <source>
        <dbReference type="PROSITE" id="PS50860"/>
    </source>
</evidence>